<feature type="compositionally biased region" description="Acidic residues" evidence="7">
    <location>
        <begin position="548"/>
        <end position="561"/>
    </location>
</feature>
<dbReference type="CDD" id="cd17729">
    <property type="entry name" value="BRCT_CTDP1"/>
    <property type="match status" value="1"/>
</dbReference>
<dbReference type="PROSITE" id="PS50969">
    <property type="entry name" value="FCP1"/>
    <property type="match status" value="1"/>
</dbReference>
<keyword evidence="3 6" id="KW-0539">Nucleus</keyword>
<dbReference type="NCBIfam" id="TIGR02250">
    <property type="entry name" value="FCP1_euk"/>
    <property type="match status" value="1"/>
</dbReference>
<dbReference type="InterPro" id="IPR036412">
    <property type="entry name" value="HAD-like_sf"/>
</dbReference>
<comment type="function">
    <text evidence="6">This promotes the activity of RNA polymerase II.</text>
</comment>
<comment type="subcellular location">
    <subcellularLocation>
        <location evidence="1 6">Nucleus</location>
    </subcellularLocation>
</comment>
<dbReference type="SUPFAM" id="SSF56784">
    <property type="entry name" value="HAD-like"/>
    <property type="match status" value="1"/>
</dbReference>
<evidence type="ECO:0000256" key="1">
    <source>
        <dbReference type="ARBA" id="ARBA00004123"/>
    </source>
</evidence>
<dbReference type="Pfam" id="PF03031">
    <property type="entry name" value="NIF"/>
    <property type="match status" value="1"/>
</dbReference>
<dbReference type="InterPro" id="IPR039189">
    <property type="entry name" value="Fcp1"/>
</dbReference>
<feature type="region of interest" description="Disordered" evidence="7">
    <location>
        <begin position="234"/>
        <end position="335"/>
    </location>
</feature>
<evidence type="ECO:0000313" key="11">
    <source>
        <dbReference type="Proteomes" id="UP000320333"/>
    </source>
</evidence>
<dbReference type="Proteomes" id="UP000320333">
    <property type="component" value="Unassembled WGS sequence"/>
</dbReference>
<dbReference type="InterPro" id="IPR036420">
    <property type="entry name" value="BRCT_dom_sf"/>
</dbReference>
<gene>
    <name evidence="10" type="ORF">CcCBS67573_g03469</name>
</gene>
<keyword evidence="2 6" id="KW-0378">Hydrolase</keyword>
<feature type="domain" description="BRCT" evidence="8">
    <location>
        <begin position="377"/>
        <end position="470"/>
    </location>
</feature>
<dbReference type="SUPFAM" id="SSF52113">
    <property type="entry name" value="BRCT domain"/>
    <property type="match status" value="1"/>
</dbReference>
<name>A0A507FG03_9FUNG</name>
<reference evidence="10 11" key="1">
    <citation type="journal article" date="2019" name="Sci. Rep.">
        <title>Comparative genomics of chytrid fungi reveal insights into the obligate biotrophic and pathogenic lifestyle of Synchytrium endobioticum.</title>
        <authorList>
            <person name="van de Vossenberg B.T.L.H."/>
            <person name="Warris S."/>
            <person name="Nguyen H.D.T."/>
            <person name="van Gent-Pelzer M.P.E."/>
            <person name="Joly D.L."/>
            <person name="van de Geest H.C."/>
            <person name="Bonants P.J.M."/>
            <person name="Smith D.S."/>
            <person name="Levesque C.A."/>
            <person name="van der Lee T.A.J."/>
        </authorList>
    </citation>
    <scope>NUCLEOTIDE SEQUENCE [LARGE SCALE GENOMIC DNA]</scope>
    <source>
        <strain evidence="10 11">CBS 675.73</strain>
    </source>
</reference>
<dbReference type="InterPro" id="IPR001357">
    <property type="entry name" value="BRCT_dom"/>
</dbReference>
<dbReference type="Gene3D" id="3.40.50.10190">
    <property type="entry name" value="BRCT domain"/>
    <property type="match status" value="1"/>
</dbReference>
<keyword evidence="11" id="KW-1185">Reference proteome</keyword>
<evidence type="ECO:0000256" key="6">
    <source>
        <dbReference type="RuleBase" id="RU366066"/>
    </source>
</evidence>
<evidence type="ECO:0000259" key="9">
    <source>
        <dbReference type="PROSITE" id="PS50969"/>
    </source>
</evidence>
<dbReference type="Pfam" id="PF00533">
    <property type="entry name" value="BRCT"/>
    <property type="match status" value="1"/>
</dbReference>
<evidence type="ECO:0000256" key="5">
    <source>
        <dbReference type="ARBA" id="ARBA00048336"/>
    </source>
</evidence>
<dbReference type="CDD" id="cd07521">
    <property type="entry name" value="HAD_FCP1-like"/>
    <property type="match status" value="1"/>
</dbReference>
<dbReference type="PANTHER" id="PTHR23081:SF36">
    <property type="entry name" value="RNA POLYMERASE II SUBUNIT A C-TERMINAL DOMAIN PHOSPHATASE"/>
    <property type="match status" value="1"/>
</dbReference>
<dbReference type="PANTHER" id="PTHR23081">
    <property type="entry name" value="RNA POLYMERASE II CTD PHOSPHATASE"/>
    <property type="match status" value="1"/>
</dbReference>
<feature type="domain" description="FCP1 homology" evidence="9">
    <location>
        <begin position="66"/>
        <end position="240"/>
    </location>
</feature>
<evidence type="ECO:0000256" key="3">
    <source>
        <dbReference type="ARBA" id="ARBA00023242"/>
    </source>
</evidence>
<evidence type="ECO:0000256" key="7">
    <source>
        <dbReference type="SAM" id="MobiDB-lite"/>
    </source>
</evidence>
<dbReference type="SMART" id="SM00577">
    <property type="entry name" value="CPDc"/>
    <property type="match status" value="1"/>
</dbReference>
<comment type="catalytic activity">
    <reaction evidence="5 6">
        <text>O-phospho-L-threonyl-[protein] + H2O = L-threonyl-[protein] + phosphate</text>
        <dbReference type="Rhea" id="RHEA:47004"/>
        <dbReference type="Rhea" id="RHEA-COMP:11060"/>
        <dbReference type="Rhea" id="RHEA-COMP:11605"/>
        <dbReference type="ChEBI" id="CHEBI:15377"/>
        <dbReference type="ChEBI" id="CHEBI:30013"/>
        <dbReference type="ChEBI" id="CHEBI:43474"/>
        <dbReference type="ChEBI" id="CHEBI:61977"/>
        <dbReference type="EC" id="3.1.3.16"/>
    </reaction>
</comment>
<dbReference type="EMBL" id="QEAP01000088">
    <property type="protein sequence ID" value="TPX75269.1"/>
    <property type="molecule type" value="Genomic_DNA"/>
</dbReference>
<dbReference type="GO" id="GO:0005634">
    <property type="term" value="C:nucleus"/>
    <property type="evidence" value="ECO:0007669"/>
    <property type="project" value="UniProtKB-SubCell"/>
</dbReference>
<accession>A0A507FG03</accession>
<dbReference type="SMART" id="SM00292">
    <property type="entry name" value="BRCT"/>
    <property type="match status" value="1"/>
</dbReference>
<dbReference type="InterPro" id="IPR023214">
    <property type="entry name" value="HAD_sf"/>
</dbReference>
<evidence type="ECO:0000259" key="8">
    <source>
        <dbReference type="PROSITE" id="PS50172"/>
    </source>
</evidence>
<dbReference type="GO" id="GO:0008420">
    <property type="term" value="F:RNA polymerase II CTD heptapeptide repeat phosphatase activity"/>
    <property type="evidence" value="ECO:0007669"/>
    <property type="project" value="UniProtKB-UniRule"/>
</dbReference>
<dbReference type="InterPro" id="IPR011947">
    <property type="entry name" value="FCP1_euk"/>
</dbReference>
<feature type="region of interest" description="Disordered" evidence="7">
    <location>
        <begin position="521"/>
        <end position="540"/>
    </location>
</feature>
<feature type="compositionally biased region" description="Low complexity" evidence="7">
    <location>
        <begin position="250"/>
        <end position="264"/>
    </location>
</feature>
<dbReference type="InterPro" id="IPR004274">
    <property type="entry name" value="FCP1_dom"/>
</dbReference>
<proteinExistence type="predicted"/>
<organism evidence="10 11">
    <name type="scientific">Chytriomyces confervae</name>
    <dbReference type="NCBI Taxonomy" id="246404"/>
    <lineage>
        <taxon>Eukaryota</taxon>
        <taxon>Fungi</taxon>
        <taxon>Fungi incertae sedis</taxon>
        <taxon>Chytridiomycota</taxon>
        <taxon>Chytridiomycota incertae sedis</taxon>
        <taxon>Chytridiomycetes</taxon>
        <taxon>Chytridiales</taxon>
        <taxon>Chytriomycetaceae</taxon>
        <taxon>Chytriomyces</taxon>
    </lineage>
</organism>
<dbReference type="OrthoDB" id="10249888at2759"/>
<feature type="compositionally biased region" description="Acidic residues" evidence="7">
    <location>
        <begin position="521"/>
        <end position="531"/>
    </location>
</feature>
<feature type="compositionally biased region" description="Polar residues" evidence="7">
    <location>
        <begin position="265"/>
        <end position="298"/>
    </location>
</feature>
<dbReference type="STRING" id="246404.A0A507FG03"/>
<feature type="compositionally biased region" description="Pro residues" evidence="7">
    <location>
        <begin position="305"/>
        <end position="319"/>
    </location>
</feature>
<sequence length="599" mass="66952">MDPTNCSHEIQFRGMCAMCFKNLEIPSFEGSHTEKATINMSHNALGLLVSESKAKEIERETAQRLRKQKKLSLILDLDQTVIHATVDGNVGEWLQDVNHPDHHALKNIFHFTLAGDRDKNIYYIKVRPGTFEFLEKAHKLFEMHIYTMGTRPYAEAIAKILDPTGALFNERILSRDDSGSFQEKSVKRIFPGEGETMAVVLDDRGDVWSWSRNLIRVNPFNFFIGTGDINEPLGKSGRKVAPPPNTQESTPAVVAPTADVALPTQSSPTLNTESQTSPKPVETNASSSDTRTENTPEPQITPELAPNPAPSTPQPPVHPNPRATTTRPTQDNDRELEPIWTRLQTIHSRYYNDSFDANLQKHVVEWDSDVRKIMDSMRETVLEGCCLVLSGVVPIGVDIAKHDAYKLAVLFGAEVATDVDEWTTHVVAAKTGTDKVHKGMRRKGVHIVTPDWLYHSVNNWTRLSETVYSLMDQSSRNRTNTNSSVNTDIASLDDDEDGAIFTATLNMGDWADMDAEVDDALAEDSDEEDDLLPNGDEGISKDVQEVEKVEEEEDEFDFDDDLLSREIDELVGAHSDSDEEKTNASKRKRSVSPDVEVKK</sequence>
<comment type="catalytic activity">
    <reaction evidence="4 6">
        <text>O-phospho-L-seryl-[protein] + H2O = L-seryl-[protein] + phosphate</text>
        <dbReference type="Rhea" id="RHEA:20629"/>
        <dbReference type="Rhea" id="RHEA-COMP:9863"/>
        <dbReference type="Rhea" id="RHEA-COMP:11604"/>
        <dbReference type="ChEBI" id="CHEBI:15377"/>
        <dbReference type="ChEBI" id="CHEBI:29999"/>
        <dbReference type="ChEBI" id="CHEBI:43474"/>
        <dbReference type="ChEBI" id="CHEBI:83421"/>
        <dbReference type="EC" id="3.1.3.16"/>
    </reaction>
</comment>
<evidence type="ECO:0000256" key="4">
    <source>
        <dbReference type="ARBA" id="ARBA00047761"/>
    </source>
</evidence>
<dbReference type="Gene3D" id="3.40.50.1000">
    <property type="entry name" value="HAD superfamily/HAD-like"/>
    <property type="match status" value="1"/>
</dbReference>
<evidence type="ECO:0000256" key="2">
    <source>
        <dbReference type="ARBA" id="ARBA00022801"/>
    </source>
</evidence>
<feature type="region of interest" description="Disordered" evidence="7">
    <location>
        <begin position="545"/>
        <end position="599"/>
    </location>
</feature>
<dbReference type="AlphaFoldDB" id="A0A507FG03"/>
<evidence type="ECO:0000313" key="10">
    <source>
        <dbReference type="EMBL" id="TPX75269.1"/>
    </source>
</evidence>
<dbReference type="EC" id="3.1.3.16" evidence="6"/>
<comment type="caution">
    <text evidence="10">The sequence shown here is derived from an EMBL/GenBank/DDBJ whole genome shotgun (WGS) entry which is preliminary data.</text>
</comment>
<dbReference type="PROSITE" id="PS50172">
    <property type="entry name" value="BRCT"/>
    <property type="match status" value="1"/>
</dbReference>
<protein>
    <recommendedName>
        <fullName evidence="6">RNA polymerase II subunit A C-terminal domain phosphatase</fullName>
        <ecNumber evidence="6">3.1.3.16</ecNumber>
    </recommendedName>
</protein>